<dbReference type="GO" id="GO:0005654">
    <property type="term" value="C:nucleoplasm"/>
    <property type="evidence" value="ECO:0007669"/>
    <property type="project" value="UniProtKB-SubCell"/>
</dbReference>
<evidence type="ECO:0000259" key="13">
    <source>
        <dbReference type="PROSITE" id="PS50950"/>
    </source>
</evidence>
<dbReference type="Proteomes" id="UP000078542">
    <property type="component" value="Unassembled WGS sequence"/>
</dbReference>
<comment type="similarity">
    <text evidence="2">Belongs to the THAP1 family.</text>
</comment>
<comment type="subcellular location">
    <subcellularLocation>
        <location evidence="1">Nucleus</location>
        <location evidence="1">Nucleoplasm</location>
    </subcellularLocation>
</comment>
<evidence type="ECO:0000256" key="10">
    <source>
        <dbReference type="ARBA" id="ARBA00023242"/>
    </source>
</evidence>
<keyword evidence="15" id="KW-1185">Reference proteome</keyword>
<evidence type="ECO:0000256" key="4">
    <source>
        <dbReference type="ARBA" id="ARBA00022771"/>
    </source>
</evidence>
<sequence>MPHCFVLNCKNRTGYTFSKNVRYYSFPRNPKLRSEWLTACQKDENRKITHERICEIHFSSDCFEHKMTKPRSTHVASKVAYKLKIGSVPTEFLDLPSKRQKLLHFSEKRNDQEAGSLKKSICSGIPTYSELVGSTESNFEENTTLQSIDDMESTTITER</sequence>
<dbReference type="EMBL" id="KQ978426">
    <property type="protein sequence ID" value="KYM94024.1"/>
    <property type="molecule type" value="Genomic_DNA"/>
</dbReference>
<dbReference type="PANTHER" id="PTHR46600">
    <property type="entry name" value="THAP DOMAIN-CONTAINING"/>
    <property type="match status" value="1"/>
</dbReference>
<protein>
    <recommendedName>
        <fullName evidence="13">THAP-type domain-containing protein</fullName>
    </recommendedName>
</protein>
<evidence type="ECO:0000256" key="1">
    <source>
        <dbReference type="ARBA" id="ARBA00004642"/>
    </source>
</evidence>
<evidence type="ECO:0000313" key="15">
    <source>
        <dbReference type="Proteomes" id="UP000078542"/>
    </source>
</evidence>
<dbReference type="SUPFAM" id="SSF57716">
    <property type="entry name" value="Glucocorticoid receptor-like (DNA-binding domain)"/>
    <property type="match status" value="1"/>
</dbReference>
<keyword evidence="5" id="KW-0862">Zinc</keyword>
<evidence type="ECO:0000256" key="7">
    <source>
        <dbReference type="ARBA" id="ARBA00023054"/>
    </source>
</evidence>
<dbReference type="GO" id="GO:0008270">
    <property type="term" value="F:zinc ion binding"/>
    <property type="evidence" value="ECO:0007669"/>
    <property type="project" value="UniProtKB-KW"/>
</dbReference>
<organism evidence="14 15">
    <name type="scientific">Cyphomyrmex costatus</name>
    <dbReference type="NCBI Taxonomy" id="456900"/>
    <lineage>
        <taxon>Eukaryota</taxon>
        <taxon>Metazoa</taxon>
        <taxon>Ecdysozoa</taxon>
        <taxon>Arthropoda</taxon>
        <taxon>Hexapoda</taxon>
        <taxon>Insecta</taxon>
        <taxon>Pterygota</taxon>
        <taxon>Neoptera</taxon>
        <taxon>Endopterygota</taxon>
        <taxon>Hymenoptera</taxon>
        <taxon>Apocrita</taxon>
        <taxon>Aculeata</taxon>
        <taxon>Formicoidea</taxon>
        <taxon>Formicidae</taxon>
        <taxon>Myrmicinae</taxon>
        <taxon>Cyphomyrmex</taxon>
    </lineage>
</organism>
<accession>A0A151I7B1</accession>
<keyword evidence="3" id="KW-0479">Metal-binding</keyword>
<proteinExistence type="inferred from homology"/>
<dbReference type="AlphaFoldDB" id="A0A151I7B1"/>
<evidence type="ECO:0000256" key="11">
    <source>
        <dbReference type="ARBA" id="ARBA00023306"/>
    </source>
</evidence>
<dbReference type="SMART" id="SM00980">
    <property type="entry name" value="THAP"/>
    <property type="match status" value="1"/>
</dbReference>
<name>A0A151I7B1_9HYME</name>
<gene>
    <name evidence="14" type="ORF">ALC62_15353</name>
</gene>
<keyword evidence="4 12" id="KW-0863">Zinc-finger</keyword>
<evidence type="ECO:0000256" key="2">
    <source>
        <dbReference type="ARBA" id="ARBA00006177"/>
    </source>
</evidence>
<dbReference type="PROSITE" id="PS50950">
    <property type="entry name" value="ZF_THAP"/>
    <property type="match status" value="1"/>
</dbReference>
<dbReference type="PANTHER" id="PTHR46600:SF1">
    <property type="entry name" value="THAP DOMAIN-CONTAINING PROTEIN 1"/>
    <property type="match status" value="1"/>
</dbReference>
<evidence type="ECO:0000256" key="8">
    <source>
        <dbReference type="ARBA" id="ARBA00023125"/>
    </source>
</evidence>
<evidence type="ECO:0000256" key="12">
    <source>
        <dbReference type="PROSITE-ProRule" id="PRU00309"/>
    </source>
</evidence>
<evidence type="ECO:0000313" key="14">
    <source>
        <dbReference type="EMBL" id="KYM94024.1"/>
    </source>
</evidence>
<evidence type="ECO:0000256" key="6">
    <source>
        <dbReference type="ARBA" id="ARBA00023015"/>
    </source>
</evidence>
<dbReference type="InterPro" id="IPR026516">
    <property type="entry name" value="THAP1/10"/>
</dbReference>
<keyword evidence="9" id="KW-0804">Transcription</keyword>
<keyword evidence="11" id="KW-0131">Cell cycle</keyword>
<dbReference type="GO" id="GO:0043565">
    <property type="term" value="F:sequence-specific DNA binding"/>
    <property type="evidence" value="ECO:0007669"/>
    <property type="project" value="InterPro"/>
</dbReference>
<keyword evidence="10" id="KW-0539">Nucleus</keyword>
<reference evidence="14 15" key="1">
    <citation type="submission" date="2016-03" db="EMBL/GenBank/DDBJ databases">
        <title>Cyphomyrmex costatus WGS genome.</title>
        <authorList>
            <person name="Nygaard S."/>
            <person name="Hu H."/>
            <person name="Boomsma J."/>
            <person name="Zhang G."/>
        </authorList>
    </citation>
    <scope>NUCLEOTIDE SEQUENCE [LARGE SCALE GENOMIC DNA]</scope>
    <source>
        <strain evidence="14">MS0001</strain>
        <tissue evidence="14">Whole body</tissue>
    </source>
</reference>
<keyword evidence="6" id="KW-0805">Transcription regulation</keyword>
<dbReference type="Pfam" id="PF05485">
    <property type="entry name" value="THAP"/>
    <property type="match status" value="1"/>
</dbReference>
<evidence type="ECO:0000256" key="5">
    <source>
        <dbReference type="ARBA" id="ARBA00022833"/>
    </source>
</evidence>
<keyword evidence="8 12" id="KW-0238">DNA-binding</keyword>
<evidence type="ECO:0000256" key="3">
    <source>
        <dbReference type="ARBA" id="ARBA00022723"/>
    </source>
</evidence>
<feature type="domain" description="THAP-type" evidence="13">
    <location>
        <begin position="1"/>
        <end position="92"/>
    </location>
</feature>
<dbReference type="SMART" id="SM00692">
    <property type="entry name" value="DM3"/>
    <property type="match status" value="1"/>
</dbReference>
<evidence type="ECO:0000256" key="9">
    <source>
        <dbReference type="ARBA" id="ARBA00023163"/>
    </source>
</evidence>
<keyword evidence="7" id="KW-0175">Coiled coil</keyword>
<dbReference type="InterPro" id="IPR006612">
    <property type="entry name" value="THAP_Znf"/>
</dbReference>